<dbReference type="InterPro" id="IPR011006">
    <property type="entry name" value="CheY-like_superfamily"/>
</dbReference>
<sequence>MARILLVEDEPLVAHMVRRMLERAGHQVDWAPSGKTALEKLPGAYDLVVCDLVMPGVSGIEVIRRVRALGNTPVLALSASVSARSQQEALEAGAQAFLGKPFEGQTLLTHVERLLFNPRDQAESGGQGG</sequence>
<accession>A0A7C5RDC5</accession>
<dbReference type="Gene3D" id="3.40.50.2300">
    <property type="match status" value="1"/>
</dbReference>
<evidence type="ECO:0000313" key="4">
    <source>
        <dbReference type="EMBL" id="HHM67157.1"/>
    </source>
</evidence>
<dbReference type="CDD" id="cd00156">
    <property type="entry name" value="REC"/>
    <property type="match status" value="1"/>
</dbReference>
<dbReference type="PANTHER" id="PTHR44591:SF21">
    <property type="entry name" value="TWO-COMPONENT RESPONSE REGULATOR"/>
    <property type="match status" value="1"/>
</dbReference>
<dbReference type="Pfam" id="PF00072">
    <property type="entry name" value="Response_reg"/>
    <property type="match status" value="1"/>
</dbReference>
<evidence type="ECO:0000259" key="3">
    <source>
        <dbReference type="PROSITE" id="PS50110"/>
    </source>
</evidence>
<dbReference type="InterPro" id="IPR050595">
    <property type="entry name" value="Bact_response_regulator"/>
</dbReference>
<evidence type="ECO:0000256" key="2">
    <source>
        <dbReference type="PROSITE-ProRule" id="PRU00169"/>
    </source>
</evidence>
<dbReference type="SMART" id="SM00448">
    <property type="entry name" value="REC"/>
    <property type="match status" value="1"/>
</dbReference>
<protein>
    <submittedName>
        <fullName evidence="4">Response regulator</fullName>
    </submittedName>
</protein>
<dbReference type="RefSeq" id="WP_051913555.1">
    <property type="nucleotide sequence ID" value="NZ_JAKEDT010000004.1"/>
</dbReference>
<dbReference type="OrthoDB" id="5700660at2"/>
<dbReference type="GO" id="GO:0000160">
    <property type="term" value="P:phosphorelay signal transduction system"/>
    <property type="evidence" value="ECO:0007669"/>
    <property type="project" value="InterPro"/>
</dbReference>
<reference evidence="4" key="1">
    <citation type="journal article" date="2020" name="mSystems">
        <title>Genome- and Community-Level Interaction Insights into Carbon Utilization and Element Cycling Functions of Hydrothermarchaeota in Hydrothermal Sediment.</title>
        <authorList>
            <person name="Zhou Z."/>
            <person name="Liu Y."/>
            <person name="Xu W."/>
            <person name="Pan J."/>
            <person name="Luo Z.H."/>
            <person name="Li M."/>
        </authorList>
    </citation>
    <scope>NUCLEOTIDE SEQUENCE [LARGE SCALE GENOMIC DNA]</scope>
    <source>
        <strain evidence="4">SpSt-1071</strain>
    </source>
</reference>
<dbReference type="SUPFAM" id="SSF52172">
    <property type="entry name" value="CheY-like"/>
    <property type="match status" value="1"/>
</dbReference>
<feature type="modified residue" description="4-aspartylphosphate" evidence="2">
    <location>
        <position position="51"/>
    </location>
</feature>
<evidence type="ECO:0000256" key="1">
    <source>
        <dbReference type="ARBA" id="ARBA00022553"/>
    </source>
</evidence>
<dbReference type="InterPro" id="IPR001789">
    <property type="entry name" value="Sig_transdc_resp-reg_receiver"/>
</dbReference>
<feature type="domain" description="Response regulatory" evidence="3">
    <location>
        <begin position="3"/>
        <end position="115"/>
    </location>
</feature>
<dbReference type="PANTHER" id="PTHR44591">
    <property type="entry name" value="STRESS RESPONSE REGULATOR PROTEIN 1"/>
    <property type="match status" value="1"/>
</dbReference>
<dbReference type="EMBL" id="DRXE01000010">
    <property type="protein sequence ID" value="HHM67157.1"/>
    <property type="molecule type" value="Genomic_DNA"/>
</dbReference>
<proteinExistence type="predicted"/>
<name>A0A7C5RDC5_9DEIN</name>
<organism evidence="4">
    <name type="scientific">Thermus caliditerrae</name>
    <dbReference type="NCBI Taxonomy" id="1330700"/>
    <lineage>
        <taxon>Bacteria</taxon>
        <taxon>Thermotogati</taxon>
        <taxon>Deinococcota</taxon>
        <taxon>Deinococci</taxon>
        <taxon>Thermales</taxon>
        <taxon>Thermaceae</taxon>
        <taxon>Thermus</taxon>
    </lineage>
</organism>
<dbReference type="PROSITE" id="PS50110">
    <property type="entry name" value="RESPONSE_REGULATORY"/>
    <property type="match status" value="1"/>
</dbReference>
<comment type="caution">
    <text evidence="4">The sequence shown here is derived from an EMBL/GenBank/DDBJ whole genome shotgun (WGS) entry which is preliminary data.</text>
</comment>
<dbReference type="AlphaFoldDB" id="A0A7C5RDC5"/>
<gene>
    <name evidence="4" type="ORF">ENM28_00210</name>
</gene>
<keyword evidence="1 2" id="KW-0597">Phosphoprotein</keyword>